<evidence type="ECO:0000256" key="1">
    <source>
        <dbReference type="ARBA" id="ARBA00022679"/>
    </source>
</evidence>
<feature type="transmembrane region" description="Helical" evidence="2">
    <location>
        <begin position="128"/>
        <end position="146"/>
    </location>
</feature>
<dbReference type="InterPro" id="IPR026046">
    <property type="entry name" value="UBIAD1"/>
</dbReference>
<keyword evidence="4" id="KW-1185">Reference proteome</keyword>
<dbReference type="GO" id="GO:0009234">
    <property type="term" value="P:menaquinone biosynthetic process"/>
    <property type="evidence" value="ECO:0007669"/>
    <property type="project" value="TreeGrafter"/>
</dbReference>
<feature type="transmembrane region" description="Helical" evidence="2">
    <location>
        <begin position="262"/>
        <end position="281"/>
    </location>
</feature>
<feature type="transmembrane region" description="Helical" evidence="2">
    <location>
        <begin position="20"/>
        <end position="40"/>
    </location>
</feature>
<keyword evidence="2" id="KW-0472">Membrane</keyword>
<proteinExistence type="predicted"/>
<organism evidence="3 4">
    <name type="scientific">Pelotomaculum propionicicum</name>
    <dbReference type="NCBI Taxonomy" id="258475"/>
    <lineage>
        <taxon>Bacteria</taxon>
        <taxon>Bacillati</taxon>
        <taxon>Bacillota</taxon>
        <taxon>Clostridia</taxon>
        <taxon>Eubacteriales</taxon>
        <taxon>Desulfotomaculaceae</taxon>
        <taxon>Pelotomaculum</taxon>
    </lineage>
</organism>
<feature type="transmembrane region" description="Helical" evidence="2">
    <location>
        <begin position="293"/>
        <end position="311"/>
    </location>
</feature>
<dbReference type="GO" id="GO:0046428">
    <property type="term" value="F:1,4-dihydroxy-2-naphthoate polyprenyltransferase activity"/>
    <property type="evidence" value="ECO:0007669"/>
    <property type="project" value="UniProtKB-EC"/>
</dbReference>
<feature type="transmembrane region" description="Helical" evidence="2">
    <location>
        <begin position="104"/>
        <end position="122"/>
    </location>
</feature>
<feature type="transmembrane region" description="Helical" evidence="2">
    <location>
        <begin position="158"/>
        <end position="178"/>
    </location>
</feature>
<dbReference type="OrthoDB" id="2380496at2"/>
<gene>
    <name evidence="3" type="primary">menA</name>
    <name evidence="3" type="ORF">Pmgp_02179</name>
</gene>
<keyword evidence="2" id="KW-1133">Transmembrane helix</keyword>
<name>A0A4Y7RR36_9FIRM</name>
<feature type="transmembrane region" description="Helical" evidence="2">
    <location>
        <begin position="237"/>
        <end position="256"/>
    </location>
</feature>
<dbReference type="EMBL" id="QFFZ01000022">
    <property type="protein sequence ID" value="TEB10727.1"/>
    <property type="molecule type" value="Genomic_DNA"/>
</dbReference>
<evidence type="ECO:0000313" key="3">
    <source>
        <dbReference type="EMBL" id="TEB10727.1"/>
    </source>
</evidence>
<accession>A0A4Y7RR36</accession>
<evidence type="ECO:0000313" key="4">
    <source>
        <dbReference type="Proteomes" id="UP000297597"/>
    </source>
</evidence>
<dbReference type="GO" id="GO:0042371">
    <property type="term" value="P:vitamin K biosynthetic process"/>
    <property type="evidence" value="ECO:0007669"/>
    <property type="project" value="TreeGrafter"/>
</dbReference>
<dbReference type="PANTHER" id="PTHR13929">
    <property type="entry name" value="1,4-DIHYDROXY-2-NAPHTHOATE OCTAPRENYLTRANSFERASE"/>
    <property type="match status" value="1"/>
</dbReference>
<dbReference type="RefSeq" id="WP_153189210.1">
    <property type="nucleotide sequence ID" value="NZ_QFFZ01000022.1"/>
</dbReference>
<dbReference type="AlphaFoldDB" id="A0A4Y7RR36"/>
<evidence type="ECO:0000256" key="2">
    <source>
        <dbReference type="SAM" id="Phobius"/>
    </source>
</evidence>
<dbReference type="EC" id="2.5.1.74" evidence="3"/>
<sequence length="312" mass="33637">MNGFVLKPEVTGLIRILRIMPVIASTVGSFALGFGLALGAKGFAVFNLKHAALIFAAGLTLHSVTGHAYNELQDWRSGTDKLSPGILSGGAGVIEDGLLDERKLRLAALAGILLPLMASLYFNSLRGYYVLFFLLAGLWSSLAYSIPPFRLAYRPLMGEWLALFPGFLACTTGSFYILTGALNWQVVTAGTIHGLLTLGWIMQHHLPDIGADLMATPAKITTPAFVYKKWGPDAVRLVPAVYFFLAALAGAAGGFFFKTIFYLAIVPSLLCAYLSVTTDPFCVKSITIREKRMINISTCFALVMALLVGLGF</sequence>
<dbReference type="CDD" id="cd13962">
    <property type="entry name" value="PT_UbiA_UBIAD1"/>
    <property type="match status" value="1"/>
</dbReference>
<dbReference type="Proteomes" id="UP000297597">
    <property type="component" value="Unassembled WGS sequence"/>
</dbReference>
<reference evidence="3 4" key="1">
    <citation type="journal article" date="2018" name="Environ. Microbiol.">
        <title>Novel energy conservation strategies and behaviour of Pelotomaculum schinkii driving syntrophic propionate catabolism.</title>
        <authorList>
            <person name="Hidalgo-Ahumada C.A.P."/>
            <person name="Nobu M.K."/>
            <person name="Narihiro T."/>
            <person name="Tamaki H."/>
            <person name="Liu W.T."/>
            <person name="Kamagata Y."/>
            <person name="Stams A.J.M."/>
            <person name="Imachi H."/>
            <person name="Sousa D.Z."/>
        </authorList>
    </citation>
    <scope>NUCLEOTIDE SEQUENCE [LARGE SCALE GENOMIC DNA]</scope>
    <source>
        <strain evidence="3 4">MGP</strain>
    </source>
</reference>
<keyword evidence="2" id="KW-0812">Transmembrane</keyword>
<keyword evidence="1 3" id="KW-0808">Transferase</keyword>
<comment type="caution">
    <text evidence="3">The sequence shown here is derived from an EMBL/GenBank/DDBJ whole genome shotgun (WGS) entry which is preliminary data.</text>
</comment>
<dbReference type="PANTHER" id="PTHR13929:SF0">
    <property type="entry name" value="UBIA PRENYLTRANSFERASE DOMAIN-CONTAINING PROTEIN 1"/>
    <property type="match status" value="1"/>
</dbReference>
<protein>
    <submittedName>
        <fullName evidence="3">1,4-dihydroxy-2-naphthoate octaprenyltransferase</fullName>
        <ecNumber evidence="3">2.5.1.74</ecNumber>
    </submittedName>
</protein>